<feature type="compositionally biased region" description="Low complexity" evidence="1">
    <location>
        <begin position="261"/>
        <end position="281"/>
    </location>
</feature>
<organism evidence="2 3">
    <name type="scientific">Anopheles epiroticus</name>
    <dbReference type="NCBI Taxonomy" id="199890"/>
    <lineage>
        <taxon>Eukaryota</taxon>
        <taxon>Metazoa</taxon>
        <taxon>Ecdysozoa</taxon>
        <taxon>Arthropoda</taxon>
        <taxon>Hexapoda</taxon>
        <taxon>Insecta</taxon>
        <taxon>Pterygota</taxon>
        <taxon>Neoptera</taxon>
        <taxon>Endopterygota</taxon>
        <taxon>Diptera</taxon>
        <taxon>Nematocera</taxon>
        <taxon>Culicoidea</taxon>
        <taxon>Culicidae</taxon>
        <taxon>Anophelinae</taxon>
        <taxon>Anopheles</taxon>
    </lineage>
</organism>
<feature type="region of interest" description="Disordered" evidence="1">
    <location>
        <begin position="252"/>
        <end position="296"/>
    </location>
</feature>
<evidence type="ECO:0000313" key="3">
    <source>
        <dbReference type="Proteomes" id="UP000075885"/>
    </source>
</evidence>
<proteinExistence type="predicted"/>
<evidence type="ECO:0000256" key="1">
    <source>
        <dbReference type="SAM" id="MobiDB-lite"/>
    </source>
</evidence>
<accession>A0A182PLK5</accession>
<protein>
    <submittedName>
        <fullName evidence="2">Uncharacterized protein</fullName>
    </submittedName>
</protein>
<dbReference type="EnsemblMetazoa" id="AEPI007825-RA">
    <property type="protein sequence ID" value="AEPI007825-PA"/>
    <property type="gene ID" value="AEPI007825"/>
</dbReference>
<sequence>MLSSSKIRVDRDFRYTGYDGHSFIRCCLCRCYTPFVFYVVSKRAIDELATILPPNHNFVCVNCLPKPKTTPGGNALSLFQEGSLFDDEEFLSTFRGYEYYNPYYELYSKTCRVIITENCCINANYKRFARKPMPTIVKVRKLIDMFPAIHRMPFEKYDSMQAMHSGIREKYRAIRRCYSTNNTEWLENSTVSCGLDEQESNQFSITSRDSDLESVVTLPLLESGEYSEANIGLDSLSPVIPTRVNMNRIHDSQAAGPSGLQQQQPRTQQTPSSPTIEPTTSYGPQPKRNRLSVQDI</sequence>
<name>A0A182PLK5_9DIPT</name>
<evidence type="ECO:0000313" key="2">
    <source>
        <dbReference type="EnsemblMetazoa" id="AEPI007825-PA"/>
    </source>
</evidence>
<keyword evidence="3" id="KW-1185">Reference proteome</keyword>
<dbReference type="VEuPathDB" id="VectorBase:AEPI007825"/>
<dbReference type="AlphaFoldDB" id="A0A182PLK5"/>
<dbReference type="Proteomes" id="UP000075885">
    <property type="component" value="Unassembled WGS sequence"/>
</dbReference>
<reference evidence="3" key="1">
    <citation type="submission" date="2013-03" db="EMBL/GenBank/DDBJ databases">
        <title>The Genome Sequence of Anopheles epiroticus epiroticus2.</title>
        <authorList>
            <consortium name="The Broad Institute Genomics Platform"/>
            <person name="Neafsey D.E."/>
            <person name="Howell P."/>
            <person name="Walker B."/>
            <person name="Young S.K."/>
            <person name="Zeng Q."/>
            <person name="Gargeya S."/>
            <person name="Fitzgerald M."/>
            <person name="Haas B."/>
            <person name="Abouelleil A."/>
            <person name="Allen A.W."/>
            <person name="Alvarado L."/>
            <person name="Arachchi H.M."/>
            <person name="Berlin A.M."/>
            <person name="Chapman S.B."/>
            <person name="Gainer-Dewar J."/>
            <person name="Goldberg J."/>
            <person name="Griggs A."/>
            <person name="Gujja S."/>
            <person name="Hansen M."/>
            <person name="Howarth C."/>
            <person name="Imamovic A."/>
            <person name="Ireland A."/>
            <person name="Larimer J."/>
            <person name="McCowan C."/>
            <person name="Murphy C."/>
            <person name="Pearson M."/>
            <person name="Poon T.W."/>
            <person name="Priest M."/>
            <person name="Roberts A."/>
            <person name="Saif S."/>
            <person name="Shea T."/>
            <person name="Sisk P."/>
            <person name="Sykes S."/>
            <person name="Wortman J."/>
            <person name="Nusbaum C."/>
            <person name="Birren B."/>
        </authorList>
    </citation>
    <scope>NUCLEOTIDE SEQUENCE [LARGE SCALE GENOMIC DNA]</scope>
    <source>
        <strain evidence="3">Epiroticus2</strain>
    </source>
</reference>
<reference evidence="2" key="2">
    <citation type="submission" date="2020-05" db="UniProtKB">
        <authorList>
            <consortium name="EnsemblMetazoa"/>
        </authorList>
    </citation>
    <scope>IDENTIFICATION</scope>
    <source>
        <strain evidence="2">Epiroticus2</strain>
    </source>
</reference>